<dbReference type="InterPro" id="IPR031304">
    <property type="entry name" value="SLT_2"/>
</dbReference>
<dbReference type="AlphaFoldDB" id="A0A7K1V270"/>
<feature type="signal peptide" evidence="2">
    <location>
        <begin position="1"/>
        <end position="19"/>
    </location>
</feature>
<evidence type="ECO:0000256" key="1">
    <source>
        <dbReference type="SAM" id="MobiDB-lite"/>
    </source>
</evidence>
<name>A0A7K1V270_9NOCA</name>
<keyword evidence="5" id="KW-1185">Reference proteome</keyword>
<feature type="region of interest" description="Disordered" evidence="1">
    <location>
        <begin position="47"/>
        <end position="94"/>
    </location>
</feature>
<gene>
    <name evidence="4" type="ORF">GPX89_26205</name>
</gene>
<evidence type="ECO:0000313" key="5">
    <source>
        <dbReference type="Proteomes" id="UP000466794"/>
    </source>
</evidence>
<dbReference type="Proteomes" id="UP000466794">
    <property type="component" value="Unassembled WGS sequence"/>
</dbReference>
<dbReference type="InterPro" id="IPR023346">
    <property type="entry name" value="Lysozyme-like_dom_sf"/>
</dbReference>
<evidence type="ECO:0000256" key="2">
    <source>
        <dbReference type="SAM" id="SignalP"/>
    </source>
</evidence>
<reference evidence="4 5" key="1">
    <citation type="submission" date="2019-12" db="EMBL/GenBank/DDBJ databases">
        <title>Nocardia sp. nov. ET3-3 isolated from soil.</title>
        <authorList>
            <person name="Kanchanasin P."/>
            <person name="Tanasupawat S."/>
            <person name="Yuki M."/>
            <person name="Kudo T."/>
        </authorList>
    </citation>
    <scope>NUCLEOTIDE SEQUENCE [LARGE SCALE GENOMIC DNA]</scope>
    <source>
        <strain evidence="4 5">ET3-3</strain>
    </source>
</reference>
<feature type="compositionally biased region" description="Low complexity" evidence="1">
    <location>
        <begin position="80"/>
        <end position="94"/>
    </location>
</feature>
<feature type="region of interest" description="Disordered" evidence="1">
    <location>
        <begin position="262"/>
        <end position="320"/>
    </location>
</feature>
<evidence type="ECO:0000259" key="3">
    <source>
        <dbReference type="Pfam" id="PF13406"/>
    </source>
</evidence>
<dbReference type="Pfam" id="PF13406">
    <property type="entry name" value="SLT_2"/>
    <property type="match status" value="1"/>
</dbReference>
<dbReference type="PANTHER" id="PTHR30163">
    <property type="entry name" value="MEMBRANE-BOUND LYTIC MUREIN TRANSGLYCOSYLASE B"/>
    <property type="match status" value="1"/>
</dbReference>
<dbReference type="CDD" id="cd13399">
    <property type="entry name" value="Slt35-like"/>
    <property type="match status" value="1"/>
</dbReference>
<dbReference type="InterPro" id="IPR043426">
    <property type="entry name" value="MltB-like"/>
</dbReference>
<dbReference type="SUPFAM" id="SSF53955">
    <property type="entry name" value="Lysozyme-like"/>
    <property type="match status" value="1"/>
</dbReference>
<feature type="compositionally biased region" description="Low complexity" evidence="1">
    <location>
        <begin position="267"/>
        <end position="305"/>
    </location>
</feature>
<organism evidence="4 5">
    <name type="scientific">Nocardia terrae</name>
    <dbReference type="NCBI Taxonomy" id="2675851"/>
    <lineage>
        <taxon>Bacteria</taxon>
        <taxon>Bacillati</taxon>
        <taxon>Actinomycetota</taxon>
        <taxon>Actinomycetes</taxon>
        <taxon>Mycobacteriales</taxon>
        <taxon>Nocardiaceae</taxon>
        <taxon>Nocardia</taxon>
    </lineage>
</organism>
<evidence type="ECO:0000313" key="4">
    <source>
        <dbReference type="EMBL" id="MVU80733.1"/>
    </source>
</evidence>
<dbReference type="PANTHER" id="PTHR30163:SF8">
    <property type="entry name" value="LYTIC MUREIN TRANSGLYCOSYLASE"/>
    <property type="match status" value="1"/>
</dbReference>
<feature type="compositionally biased region" description="Pro residues" evidence="1">
    <location>
        <begin position="306"/>
        <end position="316"/>
    </location>
</feature>
<proteinExistence type="predicted"/>
<protein>
    <submittedName>
        <fullName evidence="4">Lytic transglycosylase</fullName>
    </submittedName>
</protein>
<sequence>MRFKPISVSALAIAGMAIAGSSAVGAPVDLPPPLAGVPKAALQQSLSVEKLDRSSGSATQPARSPLHAPSAEAAAPTDLPAVTPEPAAATAGPPVSGIPDLVLAAYRNAERMLAQSDPSCGLPWNLLAGIGRIESGHADGGNVDSSGTTLSPIFGPALDGSLPGNEVIKDGAGGYIRAVGPMQFLPSTWNAYASDGKGDGKPDPNNVFDAALAAGKYLCSGGMDLHDPQQRVRAVLRYNNSASYAADVLHWSAVYGGEQPGDQAALADVPQSPQAPAAQQPSSPVQDAAPADPATPTDPDSTPDPAAAPTPAPAPAPMIQIPGLPPIPCGIFCPPAS</sequence>
<dbReference type="GO" id="GO:0008933">
    <property type="term" value="F:peptidoglycan lytic transglycosylase activity"/>
    <property type="evidence" value="ECO:0007669"/>
    <property type="project" value="TreeGrafter"/>
</dbReference>
<dbReference type="GO" id="GO:0009253">
    <property type="term" value="P:peptidoglycan catabolic process"/>
    <property type="evidence" value="ECO:0007669"/>
    <property type="project" value="TreeGrafter"/>
</dbReference>
<feature type="chain" id="PRO_5029757368" evidence="2">
    <location>
        <begin position="20"/>
        <end position="337"/>
    </location>
</feature>
<feature type="domain" description="Transglycosylase SLT" evidence="3">
    <location>
        <begin position="173"/>
        <end position="224"/>
    </location>
</feature>
<accession>A0A7K1V270</accession>
<dbReference type="Gene3D" id="1.10.530.10">
    <property type="match status" value="1"/>
</dbReference>
<dbReference type="EMBL" id="WRPP01000005">
    <property type="protein sequence ID" value="MVU80733.1"/>
    <property type="molecule type" value="Genomic_DNA"/>
</dbReference>
<comment type="caution">
    <text evidence="4">The sequence shown here is derived from an EMBL/GenBank/DDBJ whole genome shotgun (WGS) entry which is preliminary data.</text>
</comment>
<keyword evidence="2" id="KW-0732">Signal</keyword>